<dbReference type="PANTHER" id="PTHR23515">
    <property type="entry name" value="HIGH-AFFINITY NITRATE TRANSPORTER 2.3"/>
    <property type="match status" value="1"/>
</dbReference>
<feature type="transmembrane region" description="Helical" evidence="8">
    <location>
        <begin position="21"/>
        <end position="45"/>
    </location>
</feature>
<feature type="transmembrane region" description="Helical" evidence="8">
    <location>
        <begin position="181"/>
        <end position="202"/>
    </location>
</feature>
<accession>A0A6N4SQF5</accession>
<name>A0A6N4SQF5_CYTH3</name>
<feature type="transmembrane region" description="Helical" evidence="8">
    <location>
        <begin position="241"/>
        <end position="266"/>
    </location>
</feature>
<dbReference type="OrthoDB" id="9773404at2"/>
<dbReference type="Gene3D" id="1.20.1250.20">
    <property type="entry name" value="MFS general substrate transporter like domains"/>
    <property type="match status" value="2"/>
</dbReference>
<feature type="domain" description="Major facilitator superfamily (MFS) profile" evidence="9">
    <location>
        <begin position="21"/>
        <end position="427"/>
    </location>
</feature>
<dbReference type="InterPro" id="IPR044772">
    <property type="entry name" value="NO3_transporter"/>
</dbReference>
<dbReference type="GO" id="GO:0042128">
    <property type="term" value="P:nitrate assimilation"/>
    <property type="evidence" value="ECO:0007669"/>
    <property type="project" value="UniProtKB-UniRule"/>
</dbReference>
<dbReference type="NCBIfam" id="TIGR00886">
    <property type="entry name" value="2A0108"/>
    <property type="match status" value="1"/>
</dbReference>
<comment type="subcellular location">
    <subcellularLocation>
        <location evidence="8">Cell membrane</location>
        <topology evidence="8">Multi-pass membrane protein</topology>
    </subcellularLocation>
    <subcellularLocation>
        <location evidence="1">Membrane</location>
        <topology evidence="1">Multi-pass membrane protein</topology>
    </subcellularLocation>
</comment>
<evidence type="ECO:0000259" key="9">
    <source>
        <dbReference type="PROSITE" id="PS50850"/>
    </source>
</evidence>
<dbReference type="EMBL" id="CP000383">
    <property type="protein sequence ID" value="ABG58591.1"/>
    <property type="molecule type" value="Genomic_DNA"/>
</dbReference>
<keyword evidence="6 8" id="KW-0534">Nitrate assimilation</keyword>
<dbReference type="InterPro" id="IPR036259">
    <property type="entry name" value="MFS_trans_sf"/>
</dbReference>
<keyword evidence="7 8" id="KW-0472">Membrane</keyword>
<feature type="transmembrane region" description="Helical" evidence="8">
    <location>
        <begin position="335"/>
        <end position="360"/>
    </location>
</feature>
<dbReference type="SUPFAM" id="SSF103473">
    <property type="entry name" value="MFS general substrate transporter"/>
    <property type="match status" value="1"/>
</dbReference>
<evidence type="ECO:0000313" key="10">
    <source>
        <dbReference type="EMBL" id="ABG58591.1"/>
    </source>
</evidence>
<dbReference type="Pfam" id="PF07690">
    <property type="entry name" value="MFS_1"/>
    <property type="match status" value="1"/>
</dbReference>
<dbReference type="GO" id="GO:0005886">
    <property type="term" value="C:plasma membrane"/>
    <property type="evidence" value="ECO:0007669"/>
    <property type="project" value="UniProtKB-SubCell"/>
</dbReference>
<keyword evidence="3 8" id="KW-0813">Transport</keyword>
<dbReference type="InterPro" id="IPR004737">
    <property type="entry name" value="NO3_transporter_NarK/NarU-like"/>
</dbReference>
<keyword evidence="11" id="KW-1185">Reference proteome</keyword>
<dbReference type="AlphaFoldDB" id="A0A6N4SQF5"/>
<gene>
    <name evidence="10" type="ordered locus">CHU_1319</name>
</gene>
<feature type="transmembrane region" description="Helical" evidence="8">
    <location>
        <begin position="312"/>
        <end position="329"/>
    </location>
</feature>
<evidence type="ECO:0000256" key="1">
    <source>
        <dbReference type="ARBA" id="ARBA00004141"/>
    </source>
</evidence>
<evidence type="ECO:0000256" key="5">
    <source>
        <dbReference type="ARBA" id="ARBA00022989"/>
    </source>
</evidence>
<evidence type="ECO:0000313" key="11">
    <source>
        <dbReference type="Proteomes" id="UP000001822"/>
    </source>
</evidence>
<dbReference type="PROSITE" id="PS50850">
    <property type="entry name" value="MFS"/>
    <property type="match status" value="1"/>
</dbReference>
<evidence type="ECO:0000256" key="7">
    <source>
        <dbReference type="ARBA" id="ARBA00023136"/>
    </source>
</evidence>
<proteinExistence type="inferred from homology"/>
<dbReference type="GO" id="GO:0015113">
    <property type="term" value="F:nitrite transmembrane transporter activity"/>
    <property type="evidence" value="ECO:0007669"/>
    <property type="project" value="InterPro"/>
</dbReference>
<reference evidence="10 11" key="1">
    <citation type="journal article" date="2007" name="Appl. Environ. Microbiol.">
        <title>Genome sequence of the cellulolytic gliding bacterium Cytophaga hutchinsonii.</title>
        <authorList>
            <person name="Xie G."/>
            <person name="Bruce D.C."/>
            <person name="Challacombe J.F."/>
            <person name="Chertkov O."/>
            <person name="Detter J.C."/>
            <person name="Gilna P."/>
            <person name="Han C.S."/>
            <person name="Lucas S."/>
            <person name="Misra M."/>
            <person name="Myers G.L."/>
            <person name="Richardson P."/>
            <person name="Tapia R."/>
            <person name="Thayer N."/>
            <person name="Thompson L.S."/>
            <person name="Brettin T.S."/>
            <person name="Henrissat B."/>
            <person name="Wilson D.B."/>
            <person name="McBride M.J."/>
        </authorList>
    </citation>
    <scope>NUCLEOTIDE SEQUENCE [LARGE SCALE GENOMIC DNA]</scope>
    <source>
        <strain evidence="11">ATCC 33406 / DSM 1761 / CIP 103989 / NBRC 15051 / NCIMB 9469 / D465</strain>
    </source>
</reference>
<dbReference type="InterPro" id="IPR020846">
    <property type="entry name" value="MFS_dom"/>
</dbReference>
<evidence type="ECO:0000256" key="6">
    <source>
        <dbReference type="ARBA" id="ARBA00023063"/>
    </source>
</evidence>
<keyword evidence="8" id="KW-1003">Cell membrane</keyword>
<organism evidence="10 11">
    <name type="scientific">Cytophaga hutchinsonii (strain ATCC 33406 / DSM 1761 / CIP 103989 / NBRC 15051 / NCIMB 9469 / D465)</name>
    <dbReference type="NCBI Taxonomy" id="269798"/>
    <lineage>
        <taxon>Bacteria</taxon>
        <taxon>Pseudomonadati</taxon>
        <taxon>Bacteroidota</taxon>
        <taxon>Cytophagia</taxon>
        <taxon>Cytophagales</taxon>
        <taxon>Cytophagaceae</taxon>
        <taxon>Cytophaga</taxon>
    </lineage>
</organism>
<feature type="transmembrane region" description="Helical" evidence="8">
    <location>
        <begin position="57"/>
        <end position="79"/>
    </location>
</feature>
<dbReference type="GO" id="GO:0015112">
    <property type="term" value="F:nitrate transmembrane transporter activity"/>
    <property type="evidence" value="ECO:0007669"/>
    <property type="project" value="UniProtKB-UniRule"/>
</dbReference>
<sequence>MNTHKATTINLFSLKTPNMKAFHMTWMAFFLCFFGWFGIAPLMVMVRDELHLTKGEIGNIMIASVSITIFARILIGYLCDRVGPRIMYAALLILGAFPVMLIGLSNDYTSFLLFRLTIGVIGASFVVTQFHTSAMFAPNIIGTANAVTAGWGNLGGGVTQLVMPLIFAGFVGLGYSNSESWRLAMVVPGIALLIMGILYFLYTTDTPEGNLADLKKKDPNFTLKKKQSQVSFAEIFKDYRVWVLAFCYGACFGIEITIDNIAALYFKDKFNLSLEAAGLIAASFGMMNLFARALGGMLSDKIGNTKGLNGRVLVLGACILLEGIGILIFSNMEVLVFSVISMIGFALFVKMSNGATYAVVPFVNKNAVGSVAGIVGAGGNIGAVLMGFLFKSESLTYNDAFSIIGYCVLGIAVLAFTIRFVTSTEKKQVEFTAVESLA</sequence>
<dbReference type="KEGG" id="chu:CHU_1319"/>
<evidence type="ECO:0000256" key="4">
    <source>
        <dbReference type="ARBA" id="ARBA00022692"/>
    </source>
</evidence>
<feature type="transmembrane region" description="Helical" evidence="8">
    <location>
        <begin position="272"/>
        <end position="291"/>
    </location>
</feature>
<evidence type="ECO:0000256" key="8">
    <source>
        <dbReference type="RuleBase" id="RU366033"/>
    </source>
</evidence>
<feature type="transmembrane region" description="Helical" evidence="8">
    <location>
        <begin position="151"/>
        <end position="175"/>
    </location>
</feature>
<feature type="transmembrane region" description="Helical" evidence="8">
    <location>
        <begin position="400"/>
        <end position="421"/>
    </location>
</feature>
<feature type="transmembrane region" description="Helical" evidence="8">
    <location>
        <begin position="86"/>
        <end position="105"/>
    </location>
</feature>
<evidence type="ECO:0000256" key="2">
    <source>
        <dbReference type="ARBA" id="ARBA00008432"/>
    </source>
</evidence>
<protein>
    <recommendedName>
        <fullName evidence="8">Nitrate/nitrite transporter</fullName>
    </recommendedName>
</protein>
<feature type="transmembrane region" description="Helical" evidence="8">
    <location>
        <begin position="367"/>
        <end position="388"/>
    </location>
</feature>
<dbReference type="CDD" id="cd17341">
    <property type="entry name" value="MFS_NRT2_like"/>
    <property type="match status" value="1"/>
</dbReference>
<dbReference type="InterPro" id="IPR011701">
    <property type="entry name" value="MFS"/>
</dbReference>
<dbReference type="RefSeq" id="WP_011584706.1">
    <property type="nucleotide sequence ID" value="NC_008255.1"/>
</dbReference>
<keyword evidence="4 8" id="KW-0812">Transmembrane</keyword>
<comment type="similarity">
    <text evidence="2 8">Belongs to the major facilitator superfamily. Nitrate/nitrite porter (TC 2.A.1.8) family.</text>
</comment>
<keyword evidence="5 8" id="KW-1133">Transmembrane helix</keyword>
<evidence type="ECO:0000256" key="3">
    <source>
        <dbReference type="ARBA" id="ARBA00022448"/>
    </source>
</evidence>
<dbReference type="Proteomes" id="UP000001822">
    <property type="component" value="Chromosome"/>
</dbReference>